<dbReference type="HAMAP" id="MF_00197">
    <property type="entry name" value="DAP_epimerase"/>
    <property type="match status" value="1"/>
</dbReference>
<dbReference type="PATRIC" id="fig|1422.17.peg.3042"/>
<dbReference type="PANTHER" id="PTHR31689:SF0">
    <property type="entry name" value="DIAMINOPIMELATE EPIMERASE"/>
    <property type="match status" value="1"/>
</dbReference>
<feature type="active site" description="Proton donor" evidence="9">
    <location>
        <position position="115"/>
    </location>
</feature>
<feature type="binding site" evidence="9">
    <location>
        <begin position="266"/>
        <end position="267"/>
    </location>
    <ligand>
        <name>substrate</name>
    </ligand>
</feature>
<dbReference type="GO" id="GO:0009089">
    <property type="term" value="P:lysine biosynthetic process via diaminopimelate"/>
    <property type="evidence" value="ECO:0007669"/>
    <property type="project" value="UniProtKB-UniRule"/>
</dbReference>
<evidence type="ECO:0000313" key="14">
    <source>
        <dbReference type="Proteomes" id="UP000075517"/>
    </source>
</evidence>
<keyword evidence="4 9" id="KW-0963">Cytoplasm</keyword>
<comment type="function">
    <text evidence="9">Catalyzes the stereoinversion of LL-2,6-diaminopimelate (L,L-DAP) to meso-diaminopimelate (meso-DAP), a precursor of L-lysine and an essential component of the bacterial peptidoglycan.</text>
</comment>
<feature type="site" description="Could be important to modulate the pK values of the two catalytic cysteine residues" evidence="9">
    <location>
        <position position="207"/>
    </location>
</feature>
<evidence type="ECO:0000256" key="3">
    <source>
        <dbReference type="ARBA" id="ARBA00013080"/>
    </source>
</evidence>
<feature type="binding site" evidence="9">
    <location>
        <position position="238"/>
    </location>
    <ligand>
        <name>substrate</name>
    </ligand>
</feature>
<evidence type="ECO:0000256" key="9">
    <source>
        <dbReference type="HAMAP-Rule" id="MF_00197"/>
    </source>
</evidence>
<sequence>MPTSGILFNVYEKTGDIPILSTQRIQYTQKVKNFLGGHIVRSFSFAKMHGLGNSYIYVDLFRETLPEDELPAIARRVSDVNTGIGSDGLILICPSDEAPVKMRIFNSDGSEGKNCGNGLRCVAKYAYEHGLVRGRSFLIETLSGLVEAEVAVQNGKVASVTVDMGEPRLARSAIPMAGPEAAQVVAEPFVVNGREYTITAVSMGNPHVIFYVEDIDEAPVTTLGPLVEKDPRFPEGVNVEFVEVVNERELHFRVWERGSGVTQACGTGACAAVVASVLNGKTARGVETVVHLAGGDLRIVWGHDGRVRMTGPAETVCTGVYFYESGQNG</sequence>
<dbReference type="FunFam" id="3.10.310.10:FF:000004">
    <property type="entry name" value="Diaminopimelate epimerase"/>
    <property type="match status" value="1"/>
</dbReference>
<evidence type="ECO:0000313" key="11">
    <source>
        <dbReference type="EMBL" id="KYD23050.1"/>
    </source>
</evidence>
<dbReference type="PANTHER" id="PTHR31689">
    <property type="entry name" value="DIAMINOPIMELATE EPIMERASE, CHLOROPLASTIC"/>
    <property type="match status" value="1"/>
</dbReference>
<comment type="similarity">
    <text evidence="2 9">Belongs to the diaminopimelate epimerase family.</text>
</comment>
<feature type="binding site" evidence="9">
    <location>
        <begin position="256"/>
        <end position="257"/>
    </location>
    <ligand>
        <name>substrate</name>
    </ligand>
</feature>
<dbReference type="PROSITE" id="PS01326">
    <property type="entry name" value="DAP_EPIMERASE"/>
    <property type="match status" value="1"/>
</dbReference>
<evidence type="ECO:0000256" key="5">
    <source>
        <dbReference type="ARBA" id="ARBA00022605"/>
    </source>
</evidence>
<keyword evidence="5 9" id="KW-0028">Amino-acid biosynthesis</keyword>
<dbReference type="Pfam" id="PF01678">
    <property type="entry name" value="DAP_epimerase"/>
    <property type="match status" value="2"/>
</dbReference>
<dbReference type="InterPro" id="IPR001653">
    <property type="entry name" value="DAP_epimerase_DapF"/>
</dbReference>
<comment type="subunit">
    <text evidence="9">Homodimer.</text>
</comment>
<feature type="active site" evidence="10">
    <location>
        <position position="115"/>
    </location>
</feature>
<dbReference type="InterPro" id="IPR018510">
    <property type="entry name" value="DAP_epimerase_AS"/>
</dbReference>
<reference evidence="13 14" key="1">
    <citation type="submission" date="2016-01" db="EMBL/GenBank/DDBJ databases">
        <title>Draft Genome Sequences of Seven Thermophilic Sporeformers Isolated from Foods.</title>
        <authorList>
            <person name="Berendsen E.M."/>
            <person name="Wells-Bennik M.H."/>
            <person name="Krawcyk A.O."/>
            <person name="De Jong A."/>
            <person name="Holsappel S."/>
            <person name="Eijlander R.T."/>
            <person name="Kuipers O.P."/>
        </authorList>
    </citation>
    <scope>NUCLEOTIDE SEQUENCE [LARGE SCALE GENOMIC DNA]</scope>
    <source>
        <strain evidence="11 13">B4109</strain>
        <strain evidence="12 14">B4114</strain>
    </source>
</reference>
<comment type="caution">
    <text evidence="11">The sequence shown here is derived from an EMBL/GenBank/DDBJ whole genome shotgun (WGS) entry which is preliminary data.</text>
</comment>
<comment type="subcellular location">
    <subcellularLocation>
        <location evidence="9">Cytoplasm</location>
    </subcellularLocation>
</comment>
<feature type="active site" description="Proton acceptor" evidence="9">
    <location>
        <position position="265"/>
    </location>
</feature>
<keyword evidence="6 9" id="KW-0457">Lysine biosynthesis</keyword>
<proteinExistence type="inferred from homology"/>
<dbReference type="UniPathway" id="UPA00034">
    <property type="reaction ID" value="UER00025"/>
</dbReference>
<evidence type="ECO:0000313" key="12">
    <source>
        <dbReference type="EMBL" id="KYD34099.1"/>
    </source>
</evidence>
<dbReference type="SUPFAM" id="SSF54506">
    <property type="entry name" value="Diaminopimelate epimerase-like"/>
    <property type="match status" value="1"/>
</dbReference>
<keyword evidence="7 9" id="KW-0413">Isomerase</keyword>
<dbReference type="EMBL" id="LQYY01000060">
    <property type="protein sequence ID" value="KYD34099.1"/>
    <property type="molecule type" value="Genomic_DNA"/>
</dbReference>
<accession>A0A150MET2</accession>
<dbReference type="GO" id="GO:0008837">
    <property type="term" value="F:diaminopimelate epimerase activity"/>
    <property type="evidence" value="ECO:0007669"/>
    <property type="project" value="UniProtKB-UniRule"/>
</dbReference>
<evidence type="ECO:0000256" key="7">
    <source>
        <dbReference type="ARBA" id="ARBA00023235"/>
    </source>
</evidence>
<feature type="binding site" evidence="9">
    <location>
        <position position="53"/>
    </location>
    <ligand>
        <name>substrate</name>
    </ligand>
</feature>
<dbReference type="EMBL" id="LQYV01000118">
    <property type="protein sequence ID" value="KYD23050.1"/>
    <property type="molecule type" value="Genomic_DNA"/>
</dbReference>
<name>A0A150MET2_GEOSE</name>
<feature type="binding site" evidence="9">
    <location>
        <position position="205"/>
    </location>
    <ligand>
        <name>substrate</name>
    </ligand>
</feature>
<evidence type="ECO:0000313" key="13">
    <source>
        <dbReference type="Proteomes" id="UP000075424"/>
    </source>
</evidence>
<feature type="binding site" evidence="9">
    <location>
        <position position="106"/>
    </location>
    <ligand>
        <name>substrate</name>
    </ligand>
</feature>
<dbReference type="Proteomes" id="UP000075424">
    <property type="component" value="Unassembled WGS sequence"/>
</dbReference>
<feature type="site" description="Could be important to modulate the pK values of the two catalytic cysteine residues" evidence="9">
    <location>
        <position position="256"/>
    </location>
</feature>
<comment type="pathway">
    <text evidence="1 9">Amino-acid biosynthesis; L-lysine biosynthesis via DAP pathway; DL-2,6-diaminopimelate from LL-2,6-diaminopimelate: step 1/1.</text>
</comment>
<dbReference type="FunFam" id="3.10.310.10:FF:000006">
    <property type="entry name" value="Diaminopimelate epimerase"/>
    <property type="match status" value="1"/>
</dbReference>
<evidence type="ECO:0000256" key="1">
    <source>
        <dbReference type="ARBA" id="ARBA00005196"/>
    </source>
</evidence>
<evidence type="ECO:0000256" key="6">
    <source>
        <dbReference type="ARBA" id="ARBA00023154"/>
    </source>
</evidence>
<comment type="caution">
    <text evidence="9">Lacks conserved residue(s) required for the propagation of feature annotation.</text>
</comment>
<evidence type="ECO:0000256" key="10">
    <source>
        <dbReference type="PROSITE-ProRule" id="PRU10125"/>
    </source>
</evidence>
<dbReference type="AlphaFoldDB" id="A0A150MET2"/>
<feature type="binding site" evidence="9">
    <location>
        <begin position="116"/>
        <end position="117"/>
    </location>
    <ligand>
        <name>substrate</name>
    </ligand>
</feature>
<dbReference type="Gene3D" id="3.10.310.10">
    <property type="entry name" value="Diaminopimelate Epimerase, Chain A, domain 1"/>
    <property type="match status" value="2"/>
</dbReference>
<organism evidence="11 13">
    <name type="scientific">Geobacillus stearothermophilus</name>
    <name type="common">Bacillus stearothermophilus</name>
    <dbReference type="NCBI Taxonomy" id="1422"/>
    <lineage>
        <taxon>Bacteria</taxon>
        <taxon>Bacillati</taxon>
        <taxon>Bacillota</taxon>
        <taxon>Bacilli</taxon>
        <taxon>Bacillales</taxon>
        <taxon>Anoxybacillaceae</taxon>
        <taxon>Geobacillus</taxon>
    </lineage>
</organism>
<dbReference type="GO" id="GO:0005829">
    <property type="term" value="C:cytosol"/>
    <property type="evidence" value="ECO:0007669"/>
    <property type="project" value="TreeGrafter"/>
</dbReference>
<evidence type="ECO:0000256" key="2">
    <source>
        <dbReference type="ARBA" id="ARBA00010219"/>
    </source>
</evidence>
<gene>
    <name evidence="9" type="primary">dapF</name>
    <name evidence="11" type="ORF">B4109_2554</name>
    <name evidence="12" type="ORF">B4114_2535</name>
</gene>
<comment type="catalytic activity">
    <reaction evidence="8 9">
        <text>(2S,6S)-2,6-diaminopimelate = meso-2,6-diaminopimelate</text>
        <dbReference type="Rhea" id="RHEA:15393"/>
        <dbReference type="ChEBI" id="CHEBI:57609"/>
        <dbReference type="ChEBI" id="CHEBI:57791"/>
        <dbReference type="EC" id="5.1.1.7"/>
    </reaction>
</comment>
<protein>
    <recommendedName>
        <fullName evidence="3 9">Diaminopimelate epimerase</fullName>
        <shortName evidence="9">DAP epimerase</shortName>
        <ecNumber evidence="3 9">5.1.1.7</ecNumber>
    </recommendedName>
    <alternativeName>
        <fullName evidence="9">PLP-independent amino acid racemase</fullName>
    </alternativeName>
</protein>
<dbReference type="NCBIfam" id="TIGR00652">
    <property type="entry name" value="DapF"/>
    <property type="match status" value="1"/>
</dbReference>
<dbReference type="Proteomes" id="UP000075517">
    <property type="component" value="Unassembled WGS sequence"/>
</dbReference>
<dbReference type="EC" id="5.1.1.7" evidence="3 9"/>
<evidence type="ECO:0000256" key="4">
    <source>
        <dbReference type="ARBA" id="ARBA00022490"/>
    </source>
</evidence>
<evidence type="ECO:0000256" key="8">
    <source>
        <dbReference type="ARBA" id="ARBA00051712"/>
    </source>
</evidence>